<feature type="transmembrane region" description="Helical" evidence="1">
    <location>
        <begin position="139"/>
        <end position="164"/>
    </location>
</feature>
<keyword evidence="3" id="KW-1185">Reference proteome</keyword>
<name>A0A346Y0L9_9ACTN</name>
<dbReference type="AlphaFoldDB" id="A0A346Y0L9"/>
<dbReference type="OrthoDB" id="5243306at2"/>
<reference evidence="2 3" key="1">
    <citation type="submission" date="2018-09" db="EMBL/GenBank/DDBJ databases">
        <title>Complete genome sequence of Euzebya sp. DY32-46 isolated from seawater of Pacific Ocean.</title>
        <authorList>
            <person name="Xu L."/>
            <person name="Wu Y.-H."/>
            <person name="Xu X.-W."/>
        </authorList>
    </citation>
    <scope>NUCLEOTIDE SEQUENCE [LARGE SCALE GENOMIC DNA]</scope>
    <source>
        <strain evidence="2 3">DY32-46</strain>
    </source>
</reference>
<keyword evidence="1" id="KW-1133">Transmembrane helix</keyword>
<feature type="transmembrane region" description="Helical" evidence="1">
    <location>
        <begin position="7"/>
        <end position="25"/>
    </location>
</feature>
<organism evidence="2 3">
    <name type="scientific">Euzebya pacifica</name>
    <dbReference type="NCBI Taxonomy" id="1608957"/>
    <lineage>
        <taxon>Bacteria</taxon>
        <taxon>Bacillati</taxon>
        <taxon>Actinomycetota</taxon>
        <taxon>Nitriliruptoria</taxon>
        <taxon>Euzebyales</taxon>
    </lineage>
</organism>
<feature type="transmembrane region" description="Helical" evidence="1">
    <location>
        <begin position="189"/>
        <end position="212"/>
    </location>
</feature>
<protein>
    <submittedName>
        <fullName evidence="2">Conserved hypothetical integral membrane protein YrbE1A</fullName>
    </submittedName>
</protein>
<feature type="transmembrane region" description="Helical" evidence="1">
    <location>
        <begin position="45"/>
        <end position="65"/>
    </location>
</feature>
<evidence type="ECO:0000313" key="2">
    <source>
        <dbReference type="EMBL" id="AXV08016.1"/>
    </source>
</evidence>
<keyword evidence="1" id="KW-0472">Membrane</keyword>
<dbReference type="KEGG" id="euz:DVS28_a3341"/>
<dbReference type="EMBL" id="CP031165">
    <property type="protein sequence ID" value="AXV08016.1"/>
    <property type="molecule type" value="Genomic_DNA"/>
</dbReference>
<dbReference type="InterPro" id="IPR030802">
    <property type="entry name" value="Permease_MalE"/>
</dbReference>
<feature type="transmembrane region" description="Helical" evidence="1">
    <location>
        <begin position="224"/>
        <end position="248"/>
    </location>
</feature>
<evidence type="ECO:0000313" key="3">
    <source>
        <dbReference type="Proteomes" id="UP000264006"/>
    </source>
</evidence>
<gene>
    <name evidence="2" type="ORF">DVS28_a3341</name>
</gene>
<accession>A0A346Y0L9</accession>
<proteinExistence type="predicted"/>
<dbReference type="PANTHER" id="PTHR30188:SF4">
    <property type="entry name" value="PROTEIN TRIGALACTOSYLDIACYLGLYCEROL 1, CHLOROPLASTIC"/>
    <property type="match status" value="1"/>
</dbReference>
<dbReference type="GO" id="GO:0043190">
    <property type="term" value="C:ATP-binding cassette (ABC) transporter complex"/>
    <property type="evidence" value="ECO:0007669"/>
    <property type="project" value="InterPro"/>
</dbReference>
<dbReference type="PANTHER" id="PTHR30188">
    <property type="entry name" value="ABC TRANSPORTER PERMEASE PROTEIN-RELATED"/>
    <property type="match status" value="1"/>
</dbReference>
<dbReference type="RefSeq" id="WP_108664691.1">
    <property type="nucleotide sequence ID" value="NZ_CAXIBR010000023.1"/>
</dbReference>
<sequence>MDKIRNVLGQLGGISAIALDGMLSLRRRPLQLDEFRRQAWFITKVSAIPLVLISVPFGMIIALHVGSFFRQLGAEAQIGSALFLATVREQAPIATALLISGAGGSAMTADIGSRRIRDEIDAMEVMGVDPMHRLIGPRLVAATVCSVLFCSIVAVAGILGGWYFAVPVQGGTSGAYFDSLSALSQLPDFLMMITKALFFGFTAGAVACYKGFTVKGGPKGVGDAVQASVVITFILLFFQNFLLTAMYFNLIPQKL</sequence>
<keyword evidence="1" id="KW-0812">Transmembrane</keyword>
<dbReference type="Proteomes" id="UP000264006">
    <property type="component" value="Chromosome"/>
</dbReference>
<dbReference type="Pfam" id="PF02405">
    <property type="entry name" value="MlaE"/>
    <property type="match status" value="1"/>
</dbReference>
<dbReference type="GO" id="GO:0005548">
    <property type="term" value="F:phospholipid transporter activity"/>
    <property type="evidence" value="ECO:0007669"/>
    <property type="project" value="TreeGrafter"/>
</dbReference>
<evidence type="ECO:0000256" key="1">
    <source>
        <dbReference type="SAM" id="Phobius"/>
    </source>
</evidence>